<sequence length="613" mass="66056">MSGDGNLLQSLFTNAWGWVLIILFFNGAIVIHELGHFLAAKWRGLKVERFSIFGLGPKIFGWRGKDGVEYCFCWIPFGAFVALPQLADMKALEGDSDDADKLPPISYADKMIVAFAGPFFNLILALVLATVVWLAGTPILKSSQTNMIGYVQTQVAIDAETTVPSPAAQAGLQPGDRILQIDGEPVNDWQDVSMYIATGSGRDAAGNPRAKLLIERDGDILPVEVFPVLMTYNERSGRELRIIGISQAQTLRVGGIMPDSPAQIAGLESGDLIEAVDGQKLYNLVTLNDYINAQPGKAVTLDILRDGEPTQLTVKPEAVAWTKPLARLAPAGQPEAAIEVMPIYAPDEAGDPASADTPGQLVLFDIAEASPLEGQFKPGDVLTAVNGQPVDSLASLIAAFNSAGVDPQLSFRQEGKDYVYQAGGEWDASLVNPVTRAMIGFRLQDDFIIAHPTPGQQFTASVKMIGRVLGSLVSPRSDIGFKDLNGAIGIGRLVHRFSSPDMFDTKWDGFRAALAFAVILNVNLALLNLLPIPVLDGGHMTIATISKLLGRPMPRSLIEAATGAFVVLLFGLMAYITLFDSLDWVGDVEAKKQALREQQYQIDIAFPNDKPAE</sequence>
<dbReference type="InterPro" id="IPR036034">
    <property type="entry name" value="PDZ_sf"/>
</dbReference>
<comment type="subcellular location">
    <subcellularLocation>
        <location evidence="2">Membrane</location>
        <topology evidence="2">Multi-pass membrane protein</topology>
    </subcellularLocation>
</comment>
<evidence type="ECO:0000256" key="2">
    <source>
        <dbReference type="ARBA" id="ARBA00004141"/>
    </source>
</evidence>
<organism evidence="13 14">
    <name type="scientific">Ruficoccus amylovorans</name>
    <dbReference type="NCBI Taxonomy" id="1804625"/>
    <lineage>
        <taxon>Bacteria</taxon>
        <taxon>Pseudomonadati</taxon>
        <taxon>Verrucomicrobiota</taxon>
        <taxon>Opitutia</taxon>
        <taxon>Puniceicoccales</taxon>
        <taxon>Cerasicoccaceae</taxon>
        <taxon>Ruficoccus</taxon>
    </lineage>
</organism>
<comment type="cofactor">
    <cofactor evidence="1">
        <name>Zn(2+)</name>
        <dbReference type="ChEBI" id="CHEBI:29105"/>
    </cofactor>
</comment>
<evidence type="ECO:0000256" key="6">
    <source>
        <dbReference type="ARBA" id="ARBA00022801"/>
    </source>
</evidence>
<keyword evidence="10 11" id="KW-0472">Membrane</keyword>
<dbReference type="GO" id="GO:0016020">
    <property type="term" value="C:membrane"/>
    <property type="evidence" value="ECO:0007669"/>
    <property type="project" value="UniProtKB-SubCell"/>
</dbReference>
<dbReference type="AlphaFoldDB" id="A0A842HKC3"/>
<evidence type="ECO:0000256" key="5">
    <source>
        <dbReference type="ARBA" id="ARBA00022692"/>
    </source>
</evidence>
<dbReference type="CDD" id="cd06163">
    <property type="entry name" value="S2P-M50_PDZ_RseP-like"/>
    <property type="match status" value="1"/>
</dbReference>
<evidence type="ECO:0000256" key="10">
    <source>
        <dbReference type="ARBA" id="ARBA00023136"/>
    </source>
</evidence>
<gene>
    <name evidence="13" type="ORF">H5P28_19185</name>
</gene>
<dbReference type="Proteomes" id="UP000546464">
    <property type="component" value="Unassembled WGS sequence"/>
</dbReference>
<dbReference type="GO" id="GO:0004222">
    <property type="term" value="F:metalloendopeptidase activity"/>
    <property type="evidence" value="ECO:0007669"/>
    <property type="project" value="InterPro"/>
</dbReference>
<dbReference type="InterPro" id="IPR041489">
    <property type="entry name" value="PDZ_6"/>
</dbReference>
<dbReference type="RefSeq" id="WP_185677306.1">
    <property type="nucleotide sequence ID" value="NZ_JACHVB010000064.1"/>
</dbReference>
<dbReference type="PANTHER" id="PTHR42837:SF2">
    <property type="entry name" value="MEMBRANE METALLOPROTEASE ARASP2, CHLOROPLASTIC-RELATED"/>
    <property type="match status" value="1"/>
</dbReference>
<evidence type="ECO:0000256" key="8">
    <source>
        <dbReference type="ARBA" id="ARBA00022989"/>
    </source>
</evidence>
<feature type="transmembrane region" description="Helical" evidence="11">
    <location>
        <begin position="512"/>
        <end position="535"/>
    </location>
</feature>
<evidence type="ECO:0000313" key="13">
    <source>
        <dbReference type="EMBL" id="MBC2596398.1"/>
    </source>
</evidence>
<protein>
    <submittedName>
        <fullName evidence="13">Site-2 protease family protein</fullName>
    </submittedName>
</protein>
<dbReference type="GO" id="GO:0006508">
    <property type="term" value="P:proteolysis"/>
    <property type="evidence" value="ECO:0007669"/>
    <property type="project" value="UniProtKB-KW"/>
</dbReference>
<evidence type="ECO:0000256" key="7">
    <source>
        <dbReference type="ARBA" id="ARBA00022833"/>
    </source>
</evidence>
<keyword evidence="5 11" id="KW-0812">Transmembrane</keyword>
<feature type="transmembrane region" description="Helical" evidence="11">
    <location>
        <begin position="111"/>
        <end position="136"/>
    </location>
</feature>
<dbReference type="Pfam" id="PF02163">
    <property type="entry name" value="Peptidase_M50"/>
    <property type="match status" value="1"/>
</dbReference>
<evidence type="ECO:0000256" key="11">
    <source>
        <dbReference type="SAM" id="Phobius"/>
    </source>
</evidence>
<evidence type="ECO:0000256" key="4">
    <source>
        <dbReference type="ARBA" id="ARBA00022670"/>
    </source>
</evidence>
<name>A0A842HKC3_9BACT</name>
<keyword evidence="4 13" id="KW-0645">Protease</keyword>
<keyword evidence="7" id="KW-0862">Zinc</keyword>
<evidence type="ECO:0000256" key="1">
    <source>
        <dbReference type="ARBA" id="ARBA00001947"/>
    </source>
</evidence>
<feature type="domain" description="PDZ" evidence="12">
    <location>
        <begin position="229"/>
        <end position="284"/>
    </location>
</feature>
<evidence type="ECO:0000313" key="14">
    <source>
        <dbReference type="Proteomes" id="UP000546464"/>
    </source>
</evidence>
<dbReference type="SMART" id="SM00228">
    <property type="entry name" value="PDZ"/>
    <property type="match status" value="3"/>
</dbReference>
<comment type="caution">
    <text evidence="13">The sequence shown here is derived from an EMBL/GenBank/DDBJ whole genome shotgun (WGS) entry which is preliminary data.</text>
</comment>
<comment type="similarity">
    <text evidence="3">Belongs to the peptidase M50B family.</text>
</comment>
<proteinExistence type="inferred from homology"/>
<dbReference type="PROSITE" id="PS50106">
    <property type="entry name" value="PDZ"/>
    <property type="match status" value="1"/>
</dbReference>
<dbReference type="PANTHER" id="PTHR42837">
    <property type="entry name" value="REGULATOR OF SIGMA-E PROTEASE RSEP"/>
    <property type="match status" value="1"/>
</dbReference>
<dbReference type="EMBL" id="JACHVB010000064">
    <property type="protein sequence ID" value="MBC2596398.1"/>
    <property type="molecule type" value="Genomic_DNA"/>
</dbReference>
<dbReference type="SUPFAM" id="SSF50156">
    <property type="entry name" value="PDZ domain-like"/>
    <property type="match status" value="3"/>
</dbReference>
<dbReference type="Gene3D" id="2.30.42.10">
    <property type="match status" value="3"/>
</dbReference>
<dbReference type="InterPro" id="IPR008915">
    <property type="entry name" value="Peptidase_M50"/>
</dbReference>
<dbReference type="CDD" id="cd23081">
    <property type="entry name" value="cpPDZ_EcRseP-like"/>
    <property type="match status" value="2"/>
</dbReference>
<evidence type="ECO:0000256" key="9">
    <source>
        <dbReference type="ARBA" id="ARBA00023049"/>
    </source>
</evidence>
<feature type="transmembrane region" description="Helical" evidence="11">
    <location>
        <begin position="556"/>
        <end position="578"/>
    </location>
</feature>
<dbReference type="InterPro" id="IPR001478">
    <property type="entry name" value="PDZ"/>
</dbReference>
<evidence type="ECO:0000256" key="3">
    <source>
        <dbReference type="ARBA" id="ARBA00007931"/>
    </source>
</evidence>
<evidence type="ECO:0000259" key="12">
    <source>
        <dbReference type="PROSITE" id="PS50106"/>
    </source>
</evidence>
<keyword evidence="14" id="KW-1185">Reference proteome</keyword>
<keyword evidence="6" id="KW-0378">Hydrolase</keyword>
<reference evidence="13 14" key="1">
    <citation type="submission" date="2020-07" db="EMBL/GenBank/DDBJ databases">
        <authorList>
            <person name="Feng X."/>
        </authorList>
    </citation>
    <scope>NUCLEOTIDE SEQUENCE [LARGE SCALE GENOMIC DNA]</scope>
    <source>
        <strain evidence="13 14">JCM31066</strain>
    </source>
</reference>
<keyword evidence="8 11" id="KW-1133">Transmembrane helix</keyword>
<dbReference type="InterPro" id="IPR004387">
    <property type="entry name" value="Pept_M50_Zn"/>
</dbReference>
<dbReference type="Pfam" id="PF17820">
    <property type="entry name" value="PDZ_6"/>
    <property type="match status" value="2"/>
</dbReference>
<keyword evidence="9" id="KW-0482">Metalloprotease</keyword>
<feature type="transmembrane region" description="Helical" evidence="11">
    <location>
        <begin position="15"/>
        <end position="39"/>
    </location>
</feature>
<accession>A0A842HKC3</accession>